<reference evidence="2 3" key="1">
    <citation type="submission" date="2019-03" db="EMBL/GenBank/DDBJ databases">
        <title>Deep-cultivation of Planctomycetes and their phenomic and genomic characterization uncovers novel biology.</title>
        <authorList>
            <person name="Wiegand S."/>
            <person name="Jogler M."/>
            <person name="Boedeker C."/>
            <person name="Pinto D."/>
            <person name="Vollmers J."/>
            <person name="Rivas-Marin E."/>
            <person name="Kohn T."/>
            <person name="Peeters S.H."/>
            <person name="Heuer A."/>
            <person name="Rast P."/>
            <person name="Oberbeckmann S."/>
            <person name="Bunk B."/>
            <person name="Jeske O."/>
            <person name="Meyerdierks A."/>
            <person name="Storesund J.E."/>
            <person name="Kallscheuer N."/>
            <person name="Luecker S."/>
            <person name="Lage O.M."/>
            <person name="Pohl T."/>
            <person name="Merkel B.J."/>
            <person name="Hornburger P."/>
            <person name="Mueller R.-W."/>
            <person name="Bruemmer F."/>
            <person name="Labrenz M."/>
            <person name="Spormann A.M."/>
            <person name="Op den Camp H."/>
            <person name="Overmann J."/>
            <person name="Amann R."/>
            <person name="Jetten M.S.M."/>
            <person name="Mascher T."/>
            <person name="Medema M.H."/>
            <person name="Devos D.P."/>
            <person name="Kaster A.-K."/>
            <person name="Ovreas L."/>
            <person name="Rohde M."/>
            <person name="Galperin M.Y."/>
            <person name="Jogler C."/>
        </authorList>
    </citation>
    <scope>NUCLEOTIDE SEQUENCE [LARGE SCALE GENOMIC DNA]</scope>
    <source>
        <strain evidence="2 3">Enr13</strain>
    </source>
</reference>
<gene>
    <name evidence="2" type="ORF">Enr13x_22840</name>
</gene>
<feature type="signal peptide" evidence="1">
    <location>
        <begin position="1"/>
        <end position="23"/>
    </location>
</feature>
<feature type="chain" id="PRO_5022195994" description="DUF885 domain-containing protein" evidence="1">
    <location>
        <begin position="24"/>
        <end position="594"/>
    </location>
</feature>
<dbReference type="InterPro" id="IPR010281">
    <property type="entry name" value="DUF885"/>
</dbReference>
<evidence type="ECO:0000313" key="2">
    <source>
        <dbReference type="EMBL" id="QDV42437.1"/>
    </source>
</evidence>
<name>A0A518HNT5_9BACT</name>
<dbReference type="RefSeq" id="WP_145386067.1">
    <property type="nucleotide sequence ID" value="NZ_CP037423.1"/>
</dbReference>
<keyword evidence="3" id="KW-1185">Reference proteome</keyword>
<accession>A0A518HNT5</accession>
<sequence precursor="true">MKYLVIALTAAVLLAVDAPSLHAQADDAVSRPSNETLRALMDQVWEFELDEYPLLATDVGDPRGQDRLASNTPADFQRRQLARAGFLQTLDAIDLSSLDAEDQVDVDLLRRKLETEQTDYRLGLHLMPINNREGFHIGLPELPRQMNPDSRQDIENYIARLNQFPRYVAEQIALLRQGIDAGLTQPAIIMRDSVRQAQAHVVDTPEESLFLTNLAEESIAKLSEQDWDELRPKVLDAIRHSVIPAYRDFADFLKTTYVPACRGSIAARSLPGGQALYQAQIRKFTTLEMTPDELHQTGTRENARIRSQMEAVKDRVKFDGDLQAFLKHLRTDPKFYPKTKEELLKEVAYILKQADGRLPNLFGKLPRTPYGIREVPDYVAPQTTSAYYWPPATDGTRGGFYYVNTYNLSARPLYQLEALSFHEAVPGHHLQLALQAELEGLHPIRKQSNFTAFIEGWALYSEKLGSELGFYKDPYQEFGRLSMEAWRASRLVVDTGIHAKGWTRQQAIAYMQENTALSEHNIVAEVDRYIGWPGQALGYKVGELFITELRERAEKQLGNAFDVRKFHDEVLRSGSIPLPVLERKIERFIEQSSE</sequence>
<dbReference type="Proteomes" id="UP000319004">
    <property type="component" value="Chromosome"/>
</dbReference>
<keyword evidence="1" id="KW-0732">Signal</keyword>
<dbReference type="PANTHER" id="PTHR33361:SF2">
    <property type="entry name" value="DUF885 DOMAIN-CONTAINING PROTEIN"/>
    <property type="match status" value="1"/>
</dbReference>
<evidence type="ECO:0008006" key="4">
    <source>
        <dbReference type="Google" id="ProtNLM"/>
    </source>
</evidence>
<dbReference type="KEGG" id="snep:Enr13x_22840"/>
<dbReference type="Pfam" id="PF05960">
    <property type="entry name" value="DUF885"/>
    <property type="match status" value="1"/>
</dbReference>
<evidence type="ECO:0000256" key="1">
    <source>
        <dbReference type="SAM" id="SignalP"/>
    </source>
</evidence>
<dbReference type="EMBL" id="CP037423">
    <property type="protein sequence ID" value="QDV42437.1"/>
    <property type="molecule type" value="Genomic_DNA"/>
</dbReference>
<proteinExistence type="predicted"/>
<dbReference type="AlphaFoldDB" id="A0A518HNT5"/>
<evidence type="ECO:0000313" key="3">
    <source>
        <dbReference type="Proteomes" id="UP000319004"/>
    </source>
</evidence>
<protein>
    <recommendedName>
        <fullName evidence="4">DUF885 domain-containing protein</fullName>
    </recommendedName>
</protein>
<dbReference type="OrthoDB" id="9760040at2"/>
<dbReference type="PANTHER" id="PTHR33361">
    <property type="entry name" value="GLR0591 PROTEIN"/>
    <property type="match status" value="1"/>
</dbReference>
<organism evidence="2 3">
    <name type="scientific">Stieleria neptunia</name>
    <dbReference type="NCBI Taxonomy" id="2527979"/>
    <lineage>
        <taxon>Bacteria</taxon>
        <taxon>Pseudomonadati</taxon>
        <taxon>Planctomycetota</taxon>
        <taxon>Planctomycetia</taxon>
        <taxon>Pirellulales</taxon>
        <taxon>Pirellulaceae</taxon>
        <taxon>Stieleria</taxon>
    </lineage>
</organism>